<dbReference type="CDD" id="cd02598">
    <property type="entry name" value="HAD_BPGM"/>
    <property type="match status" value="1"/>
</dbReference>
<feature type="binding site" evidence="3">
    <location>
        <position position="77"/>
    </location>
    <ligand>
        <name>substrate</name>
    </ligand>
</feature>
<dbReference type="InterPro" id="IPR023198">
    <property type="entry name" value="PGP-like_dom2"/>
</dbReference>
<accession>A0A9D1TYN6</accession>
<feature type="binding site" evidence="4">
    <location>
        <position position="8"/>
    </location>
    <ligand>
        <name>Mg(2+)</name>
        <dbReference type="ChEBI" id="CHEBI:18420"/>
    </ligand>
</feature>
<dbReference type="NCBIfam" id="TIGR02009">
    <property type="entry name" value="PGMB-YQAB-SF"/>
    <property type="match status" value="1"/>
</dbReference>
<dbReference type="GO" id="GO:0005975">
    <property type="term" value="P:carbohydrate metabolic process"/>
    <property type="evidence" value="ECO:0007669"/>
    <property type="project" value="InterPro"/>
</dbReference>
<comment type="caution">
    <text evidence="6">The sequence shown here is derived from an EMBL/GenBank/DDBJ whole genome shotgun (WGS) entry which is preliminary data.</text>
</comment>
<reference evidence="6" key="2">
    <citation type="submission" date="2021-04" db="EMBL/GenBank/DDBJ databases">
        <authorList>
            <person name="Gilroy R."/>
        </authorList>
    </citation>
    <scope>NUCLEOTIDE SEQUENCE</scope>
    <source>
        <strain evidence="6">ChiBcec15-1070</strain>
    </source>
</reference>
<dbReference type="Gene3D" id="1.10.150.240">
    <property type="entry name" value="Putative phosphatase, domain 2"/>
    <property type="match status" value="1"/>
</dbReference>
<evidence type="ECO:0000313" key="7">
    <source>
        <dbReference type="Proteomes" id="UP000823926"/>
    </source>
</evidence>
<keyword evidence="4" id="KW-0460">Magnesium</keyword>
<dbReference type="GO" id="GO:0000287">
    <property type="term" value="F:magnesium ion binding"/>
    <property type="evidence" value="ECO:0007669"/>
    <property type="project" value="InterPro"/>
</dbReference>
<protein>
    <submittedName>
        <fullName evidence="6">Beta-phosphoglucomutase</fullName>
        <ecNumber evidence="6">5.4.2.6</ecNumber>
    </submittedName>
</protein>
<dbReference type="InterPro" id="IPR010972">
    <property type="entry name" value="Beta-PGM"/>
</dbReference>
<feature type="site" description="Important for catalytic activity and assists the phosphoryl transfer reaction to Asp8 by balancing charge and orienting the reacting groups" evidence="5">
    <location>
        <position position="146"/>
    </location>
</feature>
<organism evidence="6 7">
    <name type="scientific">Candidatus Rikenella faecigallinarum</name>
    <dbReference type="NCBI Taxonomy" id="2838745"/>
    <lineage>
        <taxon>Bacteria</taxon>
        <taxon>Pseudomonadati</taxon>
        <taxon>Bacteroidota</taxon>
        <taxon>Bacteroidia</taxon>
        <taxon>Bacteroidales</taxon>
        <taxon>Rikenellaceae</taxon>
        <taxon>Rikenella</taxon>
    </lineage>
</organism>
<evidence type="ECO:0000256" key="5">
    <source>
        <dbReference type="PIRSR" id="PIRSR610972-4"/>
    </source>
</evidence>
<dbReference type="GO" id="GO:0008801">
    <property type="term" value="F:beta-phosphoglucomutase activity"/>
    <property type="evidence" value="ECO:0007669"/>
    <property type="project" value="UniProtKB-EC"/>
</dbReference>
<dbReference type="SFLD" id="SFLDG01135">
    <property type="entry name" value="C1.5.6:_HAD__Beta-PGM__Phospha"/>
    <property type="match status" value="1"/>
</dbReference>
<keyword evidence="6" id="KW-0413">Isomerase</keyword>
<feature type="site" description="Important for catalytic activity and assists the phosphoryl transfer reaction to Asp8 by balancing charge and orienting the reacting groups" evidence="5">
    <location>
        <position position="115"/>
    </location>
</feature>
<dbReference type="Pfam" id="PF00702">
    <property type="entry name" value="Hydrolase"/>
    <property type="match status" value="1"/>
</dbReference>
<feature type="binding site" evidence="3">
    <location>
        <position position="24"/>
    </location>
    <ligand>
        <name>substrate</name>
    </ligand>
</feature>
<dbReference type="Gene3D" id="3.40.50.1000">
    <property type="entry name" value="HAD superfamily/HAD-like"/>
    <property type="match status" value="1"/>
</dbReference>
<comment type="cofactor">
    <cofactor evidence="4">
        <name>Mg(2+)</name>
        <dbReference type="ChEBI" id="CHEBI:18420"/>
    </cofactor>
    <text evidence="4">Binds 2 magnesium ions per subunit.</text>
</comment>
<feature type="active site" description="Proton donor/acceptor" evidence="2">
    <location>
        <position position="10"/>
    </location>
</feature>
<dbReference type="AlphaFoldDB" id="A0A9D1TYN6"/>
<feature type="active site" description="Nucleophile" evidence="2">
    <location>
        <position position="8"/>
    </location>
</feature>
<dbReference type="NCBIfam" id="TIGR01509">
    <property type="entry name" value="HAD-SF-IA-v3"/>
    <property type="match status" value="1"/>
</dbReference>
<dbReference type="InterPro" id="IPR010976">
    <property type="entry name" value="B-phosphoglucomutase_hydrolase"/>
</dbReference>
<dbReference type="SFLD" id="SFLDS00003">
    <property type="entry name" value="Haloacid_Dehalogenase"/>
    <property type="match status" value="1"/>
</dbReference>
<dbReference type="InterPro" id="IPR023214">
    <property type="entry name" value="HAD_sf"/>
</dbReference>
<dbReference type="SFLD" id="SFLDG01129">
    <property type="entry name" value="C1.5:_HAD__Beta-PGM__Phosphata"/>
    <property type="match status" value="1"/>
</dbReference>
<reference evidence="6" key="1">
    <citation type="journal article" date="2021" name="PeerJ">
        <title>Extensive microbial diversity within the chicken gut microbiome revealed by metagenomics and culture.</title>
        <authorList>
            <person name="Gilroy R."/>
            <person name="Ravi A."/>
            <person name="Getino M."/>
            <person name="Pursley I."/>
            <person name="Horton D.L."/>
            <person name="Alikhan N.F."/>
            <person name="Baker D."/>
            <person name="Gharbi K."/>
            <person name="Hall N."/>
            <person name="Watson M."/>
            <person name="Adriaenssens E.M."/>
            <person name="Foster-Nyarko E."/>
            <person name="Jarju S."/>
            <person name="Secka A."/>
            <person name="Antonio M."/>
            <person name="Oren A."/>
            <person name="Chaudhuri R.R."/>
            <person name="La Ragione R."/>
            <person name="Hildebrand F."/>
            <person name="Pallen M.J."/>
        </authorList>
    </citation>
    <scope>NUCLEOTIDE SEQUENCE</scope>
    <source>
        <strain evidence="6">ChiBcec15-1070</strain>
    </source>
</reference>
<dbReference type="SUPFAM" id="SSF56784">
    <property type="entry name" value="HAD-like"/>
    <property type="match status" value="1"/>
</dbReference>
<feature type="binding site" evidence="3">
    <location>
        <position position="51"/>
    </location>
    <ligand>
        <name>substrate</name>
    </ligand>
</feature>
<dbReference type="EMBL" id="DXHL01000017">
    <property type="protein sequence ID" value="HIW10444.1"/>
    <property type="molecule type" value="Genomic_DNA"/>
</dbReference>
<feature type="binding site" evidence="3">
    <location>
        <position position="146"/>
    </location>
    <ligand>
        <name>substrate</name>
    </ligand>
</feature>
<proteinExistence type="inferred from homology"/>
<feature type="binding site" evidence="3">
    <location>
        <begin position="115"/>
        <end position="119"/>
    </location>
    <ligand>
        <name>substrate</name>
    </ligand>
</feature>
<feature type="binding site" evidence="4">
    <location>
        <position position="10"/>
    </location>
    <ligand>
        <name>Mg(2+)</name>
        <dbReference type="ChEBI" id="CHEBI:18420"/>
    </ligand>
</feature>
<dbReference type="InterPro" id="IPR036412">
    <property type="entry name" value="HAD-like_sf"/>
</dbReference>
<comment type="similarity">
    <text evidence="1">Belongs to the HAD-like hydrolase superfamily. CbbY/CbbZ/Gph/YieH family.</text>
</comment>
<evidence type="ECO:0000256" key="4">
    <source>
        <dbReference type="PIRSR" id="PIRSR610972-3"/>
    </source>
</evidence>
<name>A0A9D1TYN6_9BACT</name>
<feature type="binding site" evidence="3">
    <location>
        <begin position="8"/>
        <end position="10"/>
    </location>
    <ligand>
        <name>substrate</name>
    </ligand>
</feature>
<feature type="binding site" evidence="3">
    <location>
        <begin position="43"/>
        <end position="48"/>
    </location>
    <ligand>
        <name>substrate</name>
    </ligand>
</feature>
<evidence type="ECO:0000256" key="3">
    <source>
        <dbReference type="PIRSR" id="PIRSR610972-2"/>
    </source>
</evidence>
<feature type="binding site" evidence="4">
    <location>
        <position position="172"/>
    </location>
    <ligand>
        <name>Mg(2+)</name>
        <dbReference type="ChEBI" id="CHEBI:18420"/>
    </ligand>
</feature>
<dbReference type="PANTHER" id="PTHR18901">
    <property type="entry name" value="2-DEOXYGLUCOSE-6-PHOSPHATE PHOSPHATASE 2"/>
    <property type="match status" value="1"/>
</dbReference>
<keyword evidence="4" id="KW-0479">Metal-binding</keyword>
<sequence length="223" mass="25008">MIEAALFDLDGVIVDTARYHYAAWRRLAEELGFRFTEHDNERLKGVSRMQSLEILLEVGGLVGRFSAAEKERMAERKNRWYVEYISQMTPREILPGVLPFLAELRKDGMRIALGSASKNTGLILERLQLGRWFDAVVDGTMVVRTKPDPEVFITCAERLGGVPPQQCVVFEDAVAGVEAAQAAQMYSVGVGDSRLLCEADCVITGFLGVRWRDLKMKLLAVKR</sequence>
<dbReference type="NCBIfam" id="TIGR01990">
    <property type="entry name" value="bPGM"/>
    <property type="match status" value="1"/>
</dbReference>
<evidence type="ECO:0000313" key="6">
    <source>
        <dbReference type="EMBL" id="HIW10444.1"/>
    </source>
</evidence>
<evidence type="ECO:0000256" key="2">
    <source>
        <dbReference type="PIRSR" id="PIRSR610972-1"/>
    </source>
</evidence>
<dbReference type="InterPro" id="IPR006439">
    <property type="entry name" value="HAD-SF_hydro_IA"/>
</dbReference>
<dbReference type="EC" id="5.4.2.6" evidence="6"/>
<dbReference type="Proteomes" id="UP000823926">
    <property type="component" value="Unassembled WGS sequence"/>
</dbReference>
<dbReference type="PANTHER" id="PTHR18901:SF38">
    <property type="entry name" value="PSEUDOURIDINE-5'-PHOSPHATASE"/>
    <property type="match status" value="1"/>
</dbReference>
<feature type="binding site" evidence="4">
    <location>
        <position position="171"/>
    </location>
    <ligand>
        <name>Mg(2+)</name>
        <dbReference type="ChEBI" id="CHEBI:18420"/>
    </ligand>
</feature>
<gene>
    <name evidence="6" type="primary">pgmB</name>
    <name evidence="6" type="ORF">H9888_02980</name>
</gene>
<evidence type="ECO:0000256" key="1">
    <source>
        <dbReference type="ARBA" id="ARBA00006171"/>
    </source>
</evidence>